<dbReference type="CDD" id="cd06261">
    <property type="entry name" value="TM_PBP2"/>
    <property type="match status" value="1"/>
</dbReference>
<dbReference type="PANTHER" id="PTHR30614:SF0">
    <property type="entry name" value="L-CYSTINE TRANSPORT SYSTEM PERMEASE PROTEIN TCYL"/>
    <property type="match status" value="1"/>
</dbReference>
<dbReference type="FunFam" id="1.10.3720.10:FF:000006">
    <property type="entry name" value="Glutamate/aspartate ABC transporter, permease protein GltK"/>
    <property type="match status" value="1"/>
</dbReference>
<comment type="similarity">
    <text evidence="2">Belongs to the binding-protein-dependent transport system permease family. HisMQ subfamily.</text>
</comment>
<dbReference type="InterPro" id="IPR010065">
    <property type="entry name" value="AA_ABC_transptr_permease_3TM"/>
</dbReference>
<keyword evidence="7" id="KW-0029">Amino-acid transport</keyword>
<dbReference type="GO" id="GO:0043190">
    <property type="term" value="C:ATP-binding cassette (ABC) transporter complex"/>
    <property type="evidence" value="ECO:0007669"/>
    <property type="project" value="InterPro"/>
</dbReference>
<dbReference type="InterPro" id="IPR043429">
    <property type="entry name" value="ArtM/GltK/GlnP/TcyL/YhdX-like"/>
</dbReference>
<keyword evidence="8 13" id="KW-1133">Transmembrane helix</keyword>
<dbReference type="NCBIfam" id="TIGR01726">
    <property type="entry name" value="HEQRo_perm_3TM"/>
    <property type="match status" value="1"/>
</dbReference>
<evidence type="ECO:0000313" key="16">
    <source>
        <dbReference type="EMBL" id="OON38781.1"/>
    </source>
</evidence>
<evidence type="ECO:0000256" key="2">
    <source>
        <dbReference type="ARBA" id="ARBA00010072"/>
    </source>
</evidence>
<dbReference type="SUPFAM" id="SSF161098">
    <property type="entry name" value="MetI-like"/>
    <property type="match status" value="1"/>
</dbReference>
<evidence type="ECO:0000256" key="10">
    <source>
        <dbReference type="ARBA" id="ARBA00060298"/>
    </source>
</evidence>
<keyword evidence="5" id="KW-0997">Cell inner membrane</keyword>
<keyword evidence="17" id="KW-1185">Reference proteome</keyword>
<keyword evidence="4" id="KW-1003">Cell membrane</keyword>
<dbReference type="InterPro" id="IPR035906">
    <property type="entry name" value="MetI-like_sf"/>
</dbReference>
<dbReference type="STRING" id="1926881.BTJ39_16990"/>
<dbReference type="Proteomes" id="UP000190667">
    <property type="component" value="Unassembled WGS sequence"/>
</dbReference>
<accession>A0A1S8YI81</accession>
<comment type="caution">
    <text evidence="16">The sequence shown here is derived from an EMBL/GenBank/DDBJ whole genome shotgun (WGS) entry which is preliminary data.</text>
</comment>
<sequence>MTECTTDPRTMERSDIQARDVSNAHRAPRYGRLVSWVIVLLLAFNFLWLVAMNPNFEWGVVAKWFTETSVLNGLKVTLGLTLVSMILGVILGLLLAIARMSDNRLLSWLSGLYIWFFRGTPLLVQLIFWYNMSTLFPKVTLSVPFTSVVLGSWNTNDLITPLTAAIAGLALNEAAYMAEIIRAGLLSVDSGQIETTQAFGMSRARALRRVIIPQAMRAIVPPTGNQLISMIKATSLVSVIAMGDLLYSVQAVYNRTFEIIPMLMVAVIWYLIITSILNVGQSAIERYYARGTRRNGVVKRRVASSDGQPEPMVNLQTRKEDV</sequence>
<feature type="transmembrane region" description="Helical" evidence="13">
    <location>
        <begin position="259"/>
        <end position="280"/>
    </location>
</feature>
<feature type="transmembrane region" description="Helical" evidence="13">
    <location>
        <begin position="76"/>
        <end position="98"/>
    </location>
</feature>
<evidence type="ECO:0000256" key="6">
    <source>
        <dbReference type="ARBA" id="ARBA00022692"/>
    </source>
</evidence>
<comment type="subcellular location">
    <subcellularLocation>
        <location evidence="1">Cell inner membrane</location>
        <topology evidence="1">Multi-pass membrane protein</topology>
    </subcellularLocation>
    <subcellularLocation>
        <location evidence="13">Cell membrane</location>
        <topology evidence="13">Multi-pass membrane protein</topology>
    </subcellularLocation>
</comment>
<keyword evidence="6 13" id="KW-0812">Transmembrane</keyword>
<evidence type="ECO:0000256" key="4">
    <source>
        <dbReference type="ARBA" id="ARBA00022475"/>
    </source>
</evidence>
<organism evidence="16 17">
    <name type="scientific">Izhakiella australiensis</name>
    <dbReference type="NCBI Taxonomy" id="1926881"/>
    <lineage>
        <taxon>Bacteria</taxon>
        <taxon>Pseudomonadati</taxon>
        <taxon>Pseudomonadota</taxon>
        <taxon>Gammaproteobacteria</taxon>
        <taxon>Enterobacterales</taxon>
        <taxon>Erwiniaceae</taxon>
        <taxon>Izhakiella</taxon>
    </lineage>
</organism>
<comment type="function">
    <text evidence="10">Part of the ABC transporter complex GltIJKL involved in glutamate and aspartate uptake. Probably responsible for the translocation of the substrate across the membrane.</text>
</comment>
<evidence type="ECO:0000256" key="9">
    <source>
        <dbReference type="ARBA" id="ARBA00023136"/>
    </source>
</evidence>
<feature type="transmembrane region" description="Helical" evidence="13">
    <location>
        <begin position="33"/>
        <end position="56"/>
    </location>
</feature>
<evidence type="ECO:0000256" key="11">
    <source>
        <dbReference type="ARBA" id="ARBA00062718"/>
    </source>
</evidence>
<name>A0A1S8YI81_9GAMM</name>
<dbReference type="Pfam" id="PF00528">
    <property type="entry name" value="BPD_transp_1"/>
    <property type="match status" value="1"/>
</dbReference>
<keyword evidence="9 13" id="KW-0472">Membrane</keyword>
<feature type="domain" description="ABC transmembrane type-1" evidence="15">
    <location>
        <begin position="74"/>
        <end position="281"/>
    </location>
</feature>
<evidence type="ECO:0000256" key="7">
    <source>
        <dbReference type="ARBA" id="ARBA00022970"/>
    </source>
</evidence>
<proteinExistence type="inferred from homology"/>
<evidence type="ECO:0000259" key="15">
    <source>
        <dbReference type="PROSITE" id="PS50928"/>
    </source>
</evidence>
<evidence type="ECO:0000256" key="14">
    <source>
        <dbReference type="SAM" id="MobiDB-lite"/>
    </source>
</evidence>
<keyword evidence="3 13" id="KW-0813">Transport</keyword>
<dbReference type="GO" id="GO:0022857">
    <property type="term" value="F:transmembrane transporter activity"/>
    <property type="evidence" value="ECO:0007669"/>
    <property type="project" value="InterPro"/>
</dbReference>
<dbReference type="EMBL" id="MRUL01000013">
    <property type="protein sequence ID" value="OON38781.1"/>
    <property type="molecule type" value="Genomic_DNA"/>
</dbReference>
<dbReference type="GO" id="GO:0006865">
    <property type="term" value="P:amino acid transport"/>
    <property type="evidence" value="ECO:0007669"/>
    <property type="project" value="UniProtKB-KW"/>
</dbReference>
<dbReference type="RefSeq" id="WP_078003880.1">
    <property type="nucleotide sequence ID" value="NZ_MRUL01000013.1"/>
</dbReference>
<evidence type="ECO:0000256" key="3">
    <source>
        <dbReference type="ARBA" id="ARBA00022448"/>
    </source>
</evidence>
<feature type="region of interest" description="Disordered" evidence="14">
    <location>
        <begin position="299"/>
        <end position="322"/>
    </location>
</feature>
<dbReference type="PROSITE" id="PS50928">
    <property type="entry name" value="ABC_TM1"/>
    <property type="match status" value="1"/>
</dbReference>
<evidence type="ECO:0000256" key="13">
    <source>
        <dbReference type="RuleBase" id="RU363032"/>
    </source>
</evidence>
<gene>
    <name evidence="16" type="ORF">BTJ39_16990</name>
</gene>
<reference evidence="16 17" key="1">
    <citation type="submission" date="2016-12" db="EMBL/GenBank/DDBJ databases">
        <title>Izhakiella australiana sp. nov. of genus Izhakiella isolated from Australian desert.</title>
        <authorList>
            <person name="Ji M."/>
        </authorList>
    </citation>
    <scope>NUCLEOTIDE SEQUENCE [LARGE SCALE GENOMIC DNA]</scope>
    <source>
        <strain evidence="16 17">D4N98</strain>
    </source>
</reference>
<dbReference type="PANTHER" id="PTHR30614">
    <property type="entry name" value="MEMBRANE COMPONENT OF AMINO ACID ABC TRANSPORTER"/>
    <property type="match status" value="1"/>
</dbReference>
<protein>
    <recommendedName>
        <fullName evidence="12">Glutamate/aspartate import permease protein GltK</fullName>
    </recommendedName>
</protein>
<feature type="transmembrane region" description="Helical" evidence="13">
    <location>
        <begin position="105"/>
        <end position="130"/>
    </location>
</feature>
<comment type="subunit">
    <text evidence="11">The complex is composed of two ATP-binding proteins (GltL), two transmembrane proteins (GltJ and GltK) and a solute-binding protein (GltI).</text>
</comment>
<dbReference type="InterPro" id="IPR000515">
    <property type="entry name" value="MetI-like"/>
</dbReference>
<evidence type="ECO:0000313" key="17">
    <source>
        <dbReference type="Proteomes" id="UP000190667"/>
    </source>
</evidence>
<dbReference type="Gene3D" id="1.10.3720.10">
    <property type="entry name" value="MetI-like"/>
    <property type="match status" value="1"/>
</dbReference>
<evidence type="ECO:0000256" key="5">
    <source>
        <dbReference type="ARBA" id="ARBA00022519"/>
    </source>
</evidence>
<evidence type="ECO:0000256" key="1">
    <source>
        <dbReference type="ARBA" id="ARBA00004429"/>
    </source>
</evidence>
<dbReference type="OrthoDB" id="9814550at2"/>
<dbReference type="AlphaFoldDB" id="A0A1S8YI81"/>
<evidence type="ECO:0000256" key="8">
    <source>
        <dbReference type="ARBA" id="ARBA00022989"/>
    </source>
</evidence>
<evidence type="ECO:0000256" key="12">
    <source>
        <dbReference type="ARBA" id="ARBA00073645"/>
    </source>
</evidence>